<dbReference type="InterPro" id="IPR012910">
    <property type="entry name" value="Plug_dom"/>
</dbReference>
<evidence type="ECO:0000256" key="10">
    <source>
        <dbReference type="PROSITE-ProRule" id="PRU01360"/>
    </source>
</evidence>
<dbReference type="SUPFAM" id="SSF56935">
    <property type="entry name" value="Porins"/>
    <property type="match status" value="1"/>
</dbReference>
<accession>A0ABS3LXA5</accession>
<keyword evidence="8 14" id="KW-0675">Receptor</keyword>
<dbReference type="Pfam" id="PF00593">
    <property type="entry name" value="TonB_dep_Rec_b-barrel"/>
    <property type="match status" value="1"/>
</dbReference>
<sequence length="815" mass="89608">MIHHNAGPRRGPSSISLLTCTTGLACAGFVWVGCADAATSTSKSHKRHVVTPHAASRTPAVAVAPAPHRPVHVVAKGSESVSVSVSRHAREVGGGMMRVETSANNVQTVSKQYIDMISPTATILDIAKNTPSMNISVADTSGMQGGNIQSRGLTDSDIGLLLNGAPATSANYLNEDADAENVESVTITPSSSRVEMPITAAAGGVLDETTHTPTDKFGGMVDFSYGTNNMSREFIRLESGEIGHSGVKGYFSFSNTHARSWLGSGINWRKHIDFGMKKTWANGSTNDIFISWNYEDFTIDHKPTAAEFYDLKHNGVNYNKTNTWDPTSDDANRYWKNNIDHWNQLFLSAPQHFVLTKHVSFDLLPYFNLGRGWDGNGATSSRVGGTAGATGYYTSNGTPITDPNTWLTSYYQQYADQKLGVTAKLGVDVDRHNHLTFGYWFEHYTTTYGIPSSYTRADGSNPSPNTETSQAFTLVDGQLRRVNSYYTNPGYDLHALFIEDVAKYLQDRLVINAGFKYIMTNYWDPYSGVGVSGGSGYSYSGRYGMNLTSPLPHLSISYQFNPHHQIYVNAQGNFRQPSPDALSPNYQGTLPKPQYSISEELGYRYNDDHFIVDLSFFNMNITNRLMSVAVSDTQTSTVNVGNQTTRGVDLMLATHPWHHISPFIGFEYLSARLDSNVPYQSTYLNTKGKQAVGAPHVTTSFGLTYDDGRFFGNFTLKYVGPQSVTLVGDERMPGYITDAISLGYRFKPWRYLKSPTFRLNFSNLTDSRVRSGAYGFGTNNHSTTLMDGTTLAGGNGATYWLVPRFTMTGTISTGF</sequence>
<keyword evidence="5" id="KW-0732">Signal</keyword>
<dbReference type="Gene3D" id="2.170.130.10">
    <property type="entry name" value="TonB-dependent receptor, plug domain"/>
    <property type="match status" value="1"/>
</dbReference>
<dbReference type="InterPro" id="IPR039426">
    <property type="entry name" value="TonB-dep_rcpt-like"/>
</dbReference>
<dbReference type="Gene3D" id="2.40.170.20">
    <property type="entry name" value="TonB-dependent receptor, beta-barrel domain"/>
    <property type="match status" value="1"/>
</dbReference>
<evidence type="ECO:0000256" key="5">
    <source>
        <dbReference type="ARBA" id="ARBA00022729"/>
    </source>
</evidence>
<keyword evidence="9 10" id="KW-0998">Cell outer membrane</keyword>
<protein>
    <submittedName>
        <fullName evidence="14">TonB-dependent receptor</fullName>
    </submittedName>
</protein>
<comment type="similarity">
    <text evidence="10 11">Belongs to the TonB-dependent receptor family.</text>
</comment>
<evidence type="ECO:0000256" key="11">
    <source>
        <dbReference type="RuleBase" id="RU003357"/>
    </source>
</evidence>
<evidence type="ECO:0000256" key="2">
    <source>
        <dbReference type="ARBA" id="ARBA00022448"/>
    </source>
</evidence>
<feature type="domain" description="TonB-dependent receptor-like beta-barrel" evidence="12">
    <location>
        <begin position="292"/>
        <end position="764"/>
    </location>
</feature>
<dbReference type="Proteomes" id="UP000664771">
    <property type="component" value="Unassembled WGS sequence"/>
</dbReference>
<evidence type="ECO:0000259" key="12">
    <source>
        <dbReference type="Pfam" id="PF00593"/>
    </source>
</evidence>
<name>A0ABS3LXA5_9PROT</name>
<evidence type="ECO:0000256" key="6">
    <source>
        <dbReference type="ARBA" id="ARBA00023077"/>
    </source>
</evidence>
<evidence type="ECO:0000259" key="13">
    <source>
        <dbReference type="Pfam" id="PF07715"/>
    </source>
</evidence>
<feature type="domain" description="TonB-dependent receptor plug" evidence="13">
    <location>
        <begin position="100"/>
        <end position="203"/>
    </location>
</feature>
<reference evidence="14 15" key="1">
    <citation type="submission" date="2021-03" db="EMBL/GenBank/DDBJ databases">
        <title>The complete genome sequence of Acetobacter sacchari TBRC 11175.</title>
        <authorList>
            <person name="Charoenyingcharoen P."/>
            <person name="Yukphan P."/>
        </authorList>
    </citation>
    <scope>NUCLEOTIDE SEQUENCE [LARGE SCALE GENOMIC DNA]</scope>
    <source>
        <strain evidence="14 15">TBRC 11175</strain>
    </source>
</reference>
<keyword evidence="15" id="KW-1185">Reference proteome</keyword>
<dbReference type="EMBL" id="JAFVMF010000012">
    <property type="protein sequence ID" value="MBO1360534.1"/>
    <property type="molecule type" value="Genomic_DNA"/>
</dbReference>
<keyword evidence="2 10" id="KW-0813">Transport</keyword>
<dbReference type="Pfam" id="PF07715">
    <property type="entry name" value="Plug"/>
    <property type="match status" value="1"/>
</dbReference>
<keyword evidence="6 11" id="KW-0798">TonB box</keyword>
<evidence type="ECO:0000256" key="1">
    <source>
        <dbReference type="ARBA" id="ARBA00004571"/>
    </source>
</evidence>
<dbReference type="PANTHER" id="PTHR30069">
    <property type="entry name" value="TONB-DEPENDENT OUTER MEMBRANE RECEPTOR"/>
    <property type="match status" value="1"/>
</dbReference>
<dbReference type="InterPro" id="IPR036942">
    <property type="entry name" value="Beta-barrel_TonB_sf"/>
</dbReference>
<gene>
    <name evidence="14" type="ORF">J2D73_12110</name>
</gene>
<evidence type="ECO:0000256" key="4">
    <source>
        <dbReference type="ARBA" id="ARBA00022692"/>
    </source>
</evidence>
<evidence type="ECO:0000256" key="3">
    <source>
        <dbReference type="ARBA" id="ARBA00022452"/>
    </source>
</evidence>
<evidence type="ECO:0000256" key="9">
    <source>
        <dbReference type="ARBA" id="ARBA00023237"/>
    </source>
</evidence>
<dbReference type="InterPro" id="IPR037066">
    <property type="entry name" value="Plug_dom_sf"/>
</dbReference>
<dbReference type="InterPro" id="IPR000531">
    <property type="entry name" value="Beta-barrel_TonB"/>
</dbReference>
<evidence type="ECO:0000313" key="14">
    <source>
        <dbReference type="EMBL" id="MBO1360534.1"/>
    </source>
</evidence>
<dbReference type="PROSITE" id="PS52016">
    <property type="entry name" value="TONB_DEPENDENT_REC_3"/>
    <property type="match status" value="1"/>
</dbReference>
<evidence type="ECO:0000256" key="8">
    <source>
        <dbReference type="ARBA" id="ARBA00023170"/>
    </source>
</evidence>
<proteinExistence type="inferred from homology"/>
<keyword evidence="4 10" id="KW-0812">Transmembrane</keyword>
<evidence type="ECO:0000313" key="15">
    <source>
        <dbReference type="Proteomes" id="UP000664771"/>
    </source>
</evidence>
<evidence type="ECO:0000256" key="7">
    <source>
        <dbReference type="ARBA" id="ARBA00023136"/>
    </source>
</evidence>
<comment type="caution">
    <text evidence="14">The sequence shown here is derived from an EMBL/GenBank/DDBJ whole genome shotgun (WGS) entry which is preliminary data.</text>
</comment>
<organism evidence="14 15">
    <name type="scientific">Acetobacter sacchari</name>
    <dbReference type="NCBI Taxonomy" id="2661687"/>
    <lineage>
        <taxon>Bacteria</taxon>
        <taxon>Pseudomonadati</taxon>
        <taxon>Pseudomonadota</taxon>
        <taxon>Alphaproteobacteria</taxon>
        <taxon>Acetobacterales</taxon>
        <taxon>Acetobacteraceae</taxon>
        <taxon>Acetobacter</taxon>
    </lineage>
</organism>
<keyword evidence="3 10" id="KW-1134">Transmembrane beta strand</keyword>
<keyword evidence="7 10" id="KW-0472">Membrane</keyword>
<comment type="subcellular location">
    <subcellularLocation>
        <location evidence="1 10">Cell outer membrane</location>
        <topology evidence="1 10">Multi-pass membrane protein</topology>
    </subcellularLocation>
</comment>
<dbReference type="PANTHER" id="PTHR30069:SF29">
    <property type="entry name" value="HEMOGLOBIN AND HEMOGLOBIN-HAPTOGLOBIN-BINDING PROTEIN 1-RELATED"/>
    <property type="match status" value="1"/>
</dbReference>